<evidence type="ECO:0000256" key="13">
    <source>
        <dbReference type="ARBA" id="ARBA00079040"/>
    </source>
</evidence>
<keyword evidence="4" id="KW-0479">Metal-binding</keyword>
<evidence type="ECO:0000256" key="1">
    <source>
        <dbReference type="ARBA" id="ARBA00000900"/>
    </source>
</evidence>
<name>A0AAJ7DX70_9HYME</name>
<evidence type="ECO:0000256" key="5">
    <source>
        <dbReference type="ARBA" id="ARBA00022771"/>
    </source>
</evidence>
<feature type="compositionally biased region" description="Polar residues" evidence="16">
    <location>
        <begin position="540"/>
        <end position="558"/>
    </location>
</feature>
<feature type="compositionally biased region" description="Low complexity" evidence="16">
    <location>
        <begin position="313"/>
        <end position="330"/>
    </location>
</feature>
<protein>
    <recommendedName>
        <fullName evidence="10">E3 ubiquitin-protein ligase Topors</fullName>
        <ecNumber evidence="2">2.3.2.27</ecNumber>
    </recommendedName>
    <alternativeName>
        <fullName evidence="11">RING-type E3 ubiquitin transferase Topors</fullName>
    </alternativeName>
    <alternativeName>
        <fullName evidence="13">SUMO1-protein E3 ligase Topors</fullName>
    </alternativeName>
    <alternativeName>
        <fullName evidence="12">Topoisomerase I-binding RING finger protein</fullName>
    </alternativeName>
    <alternativeName>
        <fullName evidence="14">Topoisomerase I-binding arginine/serine-rich protein</fullName>
    </alternativeName>
</protein>
<evidence type="ECO:0000256" key="15">
    <source>
        <dbReference type="PROSITE-ProRule" id="PRU00175"/>
    </source>
</evidence>
<dbReference type="GeneID" id="105363658"/>
<dbReference type="GO" id="GO:0005634">
    <property type="term" value="C:nucleus"/>
    <property type="evidence" value="ECO:0007669"/>
    <property type="project" value="UniProtKB-ARBA"/>
</dbReference>
<feature type="compositionally biased region" description="Basic residues" evidence="16">
    <location>
        <begin position="503"/>
        <end position="532"/>
    </location>
</feature>
<dbReference type="FunFam" id="3.30.40.10:FF:000136">
    <property type="entry name" value="E3 ubiquitin-protein ligase Topors"/>
    <property type="match status" value="1"/>
</dbReference>
<evidence type="ECO:0000256" key="11">
    <source>
        <dbReference type="ARBA" id="ARBA00076856"/>
    </source>
</evidence>
<feature type="region of interest" description="Disordered" evidence="16">
    <location>
        <begin position="313"/>
        <end position="332"/>
    </location>
</feature>
<dbReference type="InterPro" id="IPR001841">
    <property type="entry name" value="Znf_RING"/>
</dbReference>
<dbReference type="InterPro" id="IPR058745">
    <property type="entry name" value="PWI_Topors"/>
</dbReference>
<organism evidence="18 19">
    <name type="scientific">Ceratosolen solmsi marchali</name>
    <dbReference type="NCBI Taxonomy" id="326594"/>
    <lineage>
        <taxon>Eukaryota</taxon>
        <taxon>Metazoa</taxon>
        <taxon>Ecdysozoa</taxon>
        <taxon>Arthropoda</taxon>
        <taxon>Hexapoda</taxon>
        <taxon>Insecta</taxon>
        <taxon>Pterygota</taxon>
        <taxon>Neoptera</taxon>
        <taxon>Endopterygota</taxon>
        <taxon>Hymenoptera</taxon>
        <taxon>Apocrita</taxon>
        <taxon>Proctotrupomorpha</taxon>
        <taxon>Chalcidoidea</taxon>
        <taxon>Agaonidae</taxon>
        <taxon>Agaoninae</taxon>
        <taxon>Ceratosolen</taxon>
    </lineage>
</organism>
<dbReference type="Pfam" id="PF00097">
    <property type="entry name" value="zf-C3HC4"/>
    <property type="match status" value="1"/>
</dbReference>
<evidence type="ECO:0000256" key="7">
    <source>
        <dbReference type="ARBA" id="ARBA00022833"/>
    </source>
</evidence>
<dbReference type="PANTHER" id="PTHR46077:SF1">
    <property type="entry name" value="TOP1 BINDING ARGININE_SERINE RICH PROTEIN, E3 UBIQUITIN LIGASE"/>
    <property type="match status" value="1"/>
</dbReference>
<comment type="catalytic activity">
    <reaction evidence="1">
        <text>S-ubiquitinyl-[E2 ubiquitin-conjugating enzyme]-L-cysteine + [acceptor protein]-L-lysine = [E2 ubiquitin-conjugating enzyme]-L-cysteine + N(6)-ubiquitinyl-[acceptor protein]-L-lysine.</text>
        <dbReference type="EC" id="2.3.2.27"/>
    </reaction>
</comment>
<dbReference type="InterPro" id="IPR017907">
    <property type="entry name" value="Znf_RING_CS"/>
</dbReference>
<evidence type="ECO:0000256" key="6">
    <source>
        <dbReference type="ARBA" id="ARBA00022786"/>
    </source>
</evidence>
<dbReference type="AlphaFoldDB" id="A0AAJ7DX70"/>
<keyword evidence="8" id="KW-0805">Transcription regulation</keyword>
<dbReference type="CDD" id="cd16574">
    <property type="entry name" value="RING-HC_Topors"/>
    <property type="match status" value="1"/>
</dbReference>
<dbReference type="SUPFAM" id="SSF57850">
    <property type="entry name" value="RING/U-box"/>
    <property type="match status" value="1"/>
</dbReference>
<evidence type="ECO:0000256" key="12">
    <source>
        <dbReference type="ARBA" id="ARBA00076940"/>
    </source>
</evidence>
<evidence type="ECO:0000256" key="4">
    <source>
        <dbReference type="ARBA" id="ARBA00022723"/>
    </source>
</evidence>
<keyword evidence="6" id="KW-0833">Ubl conjugation pathway</keyword>
<feature type="region of interest" description="Disordered" evidence="16">
    <location>
        <begin position="1"/>
        <end position="38"/>
    </location>
</feature>
<dbReference type="PROSITE" id="PS50089">
    <property type="entry name" value="ZF_RING_2"/>
    <property type="match status" value="1"/>
</dbReference>
<reference evidence="19" key="1">
    <citation type="submission" date="2025-08" db="UniProtKB">
        <authorList>
            <consortium name="RefSeq"/>
        </authorList>
    </citation>
    <scope>IDENTIFICATION</scope>
</reference>
<dbReference type="Pfam" id="PF26084">
    <property type="entry name" value="PWI_Topors"/>
    <property type="match status" value="1"/>
</dbReference>
<dbReference type="PROSITE" id="PS00518">
    <property type="entry name" value="ZF_RING_1"/>
    <property type="match status" value="1"/>
</dbReference>
<evidence type="ECO:0000256" key="14">
    <source>
        <dbReference type="ARBA" id="ARBA00079184"/>
    </source>
</evidence>
<feature type="compositionally biased region" description="Polar residues" evidence="16">
    <location>
        <begin position="25"/>
        <end position="36"/>
    </location>
</feature>
<feature type="domain" description="RING-type" evidence="17">
    <location>
        <begin position="42"/>
        <end position="81"/>
    </location>
</feature>
<keyword evidence="3" id="KW-0808">Transferase</keyword>
<evidence type="ECO:0000256" key="3">
    <source>
        <dbReference type="ARBA" id="ARBA00022679"/>
    </source>
</evidence>
<dbReference type="GO" id="GO:0008270">
    <property type="term" value="F:zinc ion binding"/>
    <property type="evidence" value="ECO:0007669"/>
    <property type="project" value="UniProtKB-KW"/>
</dbReference>
<dbReference type="GO" id="GO:0006513">
    <property type="term" value="P:protein monoubiquitination"/>
    <property type="evidence" value="ECO:0007669"/>
    <property type="project" value="TreeGrafter"/>
</dbReference>
<keyword evidence="9" id="KW-0804">Transcription</keyword>
<feature type="compositionally biased region" description="Polar residues" evidence="16">
    <location>
        <begin position="726"/>
        <end position="738"/>
    </location>
</feature>
<evidence type="ECO:0000256" key="10">
    <source>
        <dbReference type="ARBA" id="ARBA00071236"/>
    </source>
</evidence>
<accession>A0AAJ7DX70</accession>
<feature type="compositionally biased region" description="Low complexity" evidence="16">
    <location>
        <begin position="766"/>
        <end position="776"/>
    </location>
</feature>
<dbReference type="EC" id="2.3.2.27" evidence="2"/>
<evidence type="ECO:0000259" key="17">
    <source>
        <dbReference type="PROSITE" id="PS50089"/>
    </source>
</evidence>
<feature type="compositionally biased region" description="Basic and acidic residues" evidence="16">
    <location>
        <begin position="1"/>
        <end position="21"/>
    </location>
</feature>
<feature type="compositionally biased region" description="Basic and acidic residues" evidence="16">
    <location>
        <begin position="684"/>
        <end position="693"/>
    </location>
</feature>
<evidence type="ECO:0000256" key="9">
    <source>
        <dbReference type="ARBA" id="ARBA00023163"/>
    </source>
</evidence>
<dbReference type="SMART" id="SM00184">
    <property type="entry name" value="RING"/>
    <property type="match status" value="1"/>
</dbReference>
<evidence type="ECO:0000313" key="18">
    <source>
        <dbReference type="Proteomes" id="UP000695007"/>
    </source>
</evidence>
<evidence type="ECO:0000256" key="2">
    <source>
        <dbReference type="ARBA" id="ARBA00012483"/>
    </source>
</evidence>
<keyword evidence="18" id="KW-1185">Reference proteome</keyword>
<feature type="compositionally biased region" description="Polar residues" evidence="16">
    <location>
        <begin position="639"/>
        <end position="672"/>
    </location>
</feature>
<dbReference type="PANTHER" id="PTHR46077">
    <property type="entry name" value="E3 UBIQUITIN-PROTEIN LIGASE TOPORS"/>
    <property type="match status" value="1"/>
</dbReference>
<dbReference type="KEGG" id="csol:105363658"/>
<dbReference type="GO" id="GO:0061630">
    <property type="term" value="F:ubiquitin protein ligase activity"/>
    <property type="evidence" value="ECO:0007669"/>
    <property type="project" value="UniProtKB-EC"/>
</dbReference>
<dbReference type="Gene3D" id="3.30.40.10">
    <property type="entry name" value="Zinc/RING finger domain, C3HC4 (zinc finger)"/>
    <property type="match status" value="1"/>
</dbReference>
<dbReference type="GO" id="GO:0000209">
    <property type="term" value="P:protein polyubiquitination"/>
    <property type="evidence" value="ECO:0007669"/>
    <property type="project" value="TreeGrafter"/>
</dbReference>
<dbReference type="InterPro" id="IPR013083">
    <property type="entry name" value="Znf_RING/FYVE/PHD"/>
</dbReference>
<feature type="compositionally biased region" description="Basic residues" evidence="16">
    <location>
        <begin position="578"/>
        <end position="596"/>
    </location>
</feature>
<feature type="compositionally biased region" description="Low complexity" evidence="16">
    <location>
        <begin position="597"/>
        <end position="619"/>
    </location>
</feature>
<evidence type="ECO:0000313" key="19">
    <source>
        <dbReference type="RefSeq" id="XP_011499709.1"/>
    </source>
</evidence>
<evidence type="ECO:0000256" key="16">
    <source>
        <dbReference type="SAM" id="MobiDB-lite"/>
    </source>
</evidence>
<feature type="compositionally biased region" description="Polar residues" evidence="16">
    <location>
        <begin position="745"/>
        <end position="765"/>
    </location>
</feature>
<feature type="region of interest" description="Disordered" evidence="16">
    <location>
        <begin position="442"/>
        <end position="808"/>
    </location>
</feature>
<proteinExistence type="predicted"/>
<gene>
    <name evidence="19" type="primary">LOC105363658</name>
</gene>
<dbReference type="InterPro" id="IPR018957">
    <property type="entry name" value="Znf_C3HC4_RING-type"/>
</dbReference>
<evidence type="ECO:0000256" key="8">
    <source>
        <dbReference type="ARBA" id="ARBA00023015"/>
    </source>
</evidence>
<keyword evidence="5 15" id="KW-0863">Zinc-finger</keyword>
<feature type="compositionally biased region" description="Basic residues" evidence="16">
    <location>
        <begin position="791"/>
        <end position="808"/>
    </location>
</feature>
<dbReference type="InterPro" id="IPR058746">
    <property type="entry name" value="Znf_RING-type_Topors"/>
</dbReference>
<dbReference type="Proteomes" id="UP000695007">
    <property type="component" value="Unplaced"/>
</dbReference>
<sequence length="808" mass="91440">MESLERKDVSTGTDEPIKLEEIAQSPDTSERSNNAASPPPNCSICLGKLINKSFTDSCLHQFCFTCLLQWSKIKTECPLCKQTFKSIIHNVRSEEDYDQYHVQYTSQVAATLDVTADIHISGQWDVAVGVGVPVRPFMYRTTMGANRRYGMLLNPEAVARREQIPSVPSQISNEERRRRSANPIDYRRTVYRHRIWSAPLPDAFGHYRESSAEYYRRHPAEINRLVPWLNRELQVLLNNRPHIAYVMSVITESVTQYNILSPEFRNVVRPFFGIHTDHFLHEFSNYARTNFDLVGYDQAINYIPNRGLSNDYVPRTISPTPSRSSSSSSDSDVRILNDSLDFPGLNSFSMPAAGSHIIDIPGPSTVGQAFRVQLPYTTSDVLTISSTSSSSDNECEVIGYVKPRHERTPEIIDLSSSEAEEMNTPLQFSETNNIQSEVVVPLKEENLPSTSSYDNGNRRTRRQSEDAVKAQMYEYLNTTSDSDSDANDSDYNPVNRRQCYKSSSKKASKVVLRKLRSRKHKKSTTCRRKRTRETRNRSSYSSFGSDNESPQREASNSRGNKKYLSKSSDDSDYEISTRKSKRSKKSKCSKKAKKRCNSSSWSSKSVYNSSYSSSSSIDSDSGEEHNNKRNKNRIKRDTVTTNSSRYSLEEPSTNDKCFSNNSNGETRGTSQRKCGKVFVGSDLSDYRRSESSRRSSSGSFDSRKNTERLQGVETNSRRCISDGDDNSSVYSGNVSTSYPKRKTSVKSTSSQGTNYSTDRSSTITMSASSTKSDASSINEHSVLSKASRDRYRSHKKHKESKKRRRSRS</sequence>
<keyword evidence="7" id="KW-0862">Zinc</keyword>
<dbReference type="RefSeq" id="XP_011499709.1">
    <property type="nucleotide sequence ID" value="XM_011501407.1"/>
</dbReference>